<name>A0ACB7RQG1_HYAAI</name>
<evidence type="ECO:0000313" key="1">
    <source>
        <dbReference type="EMBL" id="KAH6924745.1"/>
    </source>
</evidence>
<keyword evidence="2" id="KW-1185">Reference proteome</keyword>
<accession>A0ACB7RQG1</accession>
<gene>
    <name evidence="1" type="ORF">HPB50_023780</name>
</gene>
<proteinExistence type="predicted"/>
<protein>
    <submittedName>
        <fullName evidence="1">Uncharacterized protein</fullName>
    </submittedName>
</protein>
<reference evidence="1" key="1">
    <citation type="submission" date="2020-05" db="EMBL/GenBank/DDBJ databases">
        <title>Large-scale comparative analyses of tick genomes elucidate their genetic diversity and vector capacities.</title>
        <authorList>
            <person name="Jia N."/>
            <person name="Wang J."/>
            <person name="Shi W."/>
            <person name="Du L."/>
            <person name="Sun Y."/>
            <person name="Zhan W."/>
            <person name="Jiang J."/>
            <person name="Wang Q."/>
            <person name="Zhang B."/>
            <person name="Ji P."/>
            <person name="Sakyi L.B."/>
            <person name="Cui X."/>
            <person name="Yuan T."/>
            <person name="Jiang B."/>
            <person name="Yang W."/>
            <person name="Lam T.T.-Y."/>
            <person name="Chang Q."/>
            <person name="Ding S."/>
            <person name="Wang X."/>
            <person name="Zhu J."/>
            <person name="Ruan X."/>
            <person name="Zhao L."/>
            <person name="Wei J."/>
            <person name="Que T."/>
            <person name="Du C."/>
            <person name="Cheng J."/>
            <person name="Dai P."/>
            <person name="Han X."/>
            <person name="Huang E."/>
            <person name="Gao Y."/>
            <person name="Liu J."/>
            <person name="Shao H."/>
            <person name="Ye R."/>
            <person name="Li L."/>
            <person name="Wei W."/>
            <person name="Wang X."/>
            <person name="Wang C."/>
            <person name="Yang T."/>
            <person name="Huo Q."/>
            <person name="Li W."/>
            <person name="Guo W."/>
            <person name="Chen H."/>
            <person name="Zhou L."/>
            <person name="Ni X."/>
            <person name="Tian J."/>
            <person name="Zhou Y."/>
            <person name="Sheng Y."/>
            <person name="Liu T."/>
            <person name="Pan Y."/>
            <person name="Xia L."/>
            <person name="Li J."/>
            <person name="Zhao F."/>
            <person name="Cao W."/>
        </authorList>
    </citation>
    <scope>NUCLEOTIDE SEQUENCE</scope>
    <source>
        <strain evidence="1">Hyas-2018</strain>
    </source>
</reference>
<sequence length="250" mass="27510">MPLSFQQMGLEQSSHSGGGSLKVGKGRHTKASSPRPSISSDSDVPYVSSTVNNPIGDSPKLSSKSPAHLLRNSPRPSPKPRPHSYAGTSGHSIVVVKEGSVEAQTAENDDDLIKLQSIPQFWPILKGSLHSPIICDSDVGERLDHRAVNRLASRYQEHLRQCAELVSTEQNALAARIREIDYAVSTLNSMMTERQKKFGKYVEQLLKVHELSNLLQTTESALAKTIEQLDQLNRLLPPEEQLEPFVMVTG</sequence>
<organism evidence="1 2">
    <name type="scientific">Hyalomma asiaticum</name>
    <name type="common">Tick</name>
    <dbReference type="NCBI Taxonomy" id="266040"/>
    <lineage>
        <taxon>Eukaryota</taxon>
        <taxon>Metazoa</taxon>
        <taxon>Ecdysozoa</taxon>
        <taxon>Arthropoda</taxon>
        <taxon>Chelicerata</taxon>
        <taxon>Arachnida</taxon>
        <taxon>Acari</taxon>
        <taxon>Parasitiformes</taxon>
        <taxon>Ixodida</taxon>
        <taxon>Ixodoidea</taxon>
        <taxon>Ixodidae</taxon>
        <taxon>Hyalomminae</taxon>
        <taxon>Hyalomma</taxon>
    </lineage>
</organism>
<dbReference type="Proteomes" id="UP000821845">
    <property type="component" value="Chromosome 8"/>
</dbReference>
<comment type="caution">
    <text evidence="1">The sequence shown here is derived from an EMBL/GenBank/DDBJ whole genome shotgun (WGS) entry which is preliminary data.</text>
</comment>
<dbReference type="EMBL" id="CM023488">
    <property type="protein sequence ID" value="KAH6924745.1"/>
    <property type="molecule type" value="Genomic_DNA"/>
</dbReference>
<evidence type="ECO:0000313" key="2">
    <source>
        <dbReference type="Proteomes" id="UP000821845"/>
    </source>
</evidence>